<dbReference type="STRING" id="42514.ENSPNAP00000031082"/>
<dbReference type="Proteomes" id="UP001501920">
    <property type="component" value="Chromosome 28"/>
</dbReference>
<evidence type="ECO:0000259" key="12">
    <source>
        <dbReference type="Pfam" id="PF01114"/>
    </source>
</evidence>
<evidence type="ECO:0000256" key="3">
    <source>
        <dbReference type="ARBA" id="ARBA00004613"/>
    </source>
</evidence>
<evidence type="ECO:0000259" key="13">
    <source>
        <dbReference type="Pfam" id="PF02740"/>
    </source>
</evidence>
<evidence type="ECO:0000256" key="8">
    <source>
        <dbReference type="ARBA" id="ARBA00022963"/>
    </source>
</evidence>
<dbReference type="InterPro" id="IPR001981">
    <property type="entry name" value="Colipase"/>
</dbReference>
<proteinExistence type="predicted"/>
<reference evidence="14" key="3">
    <citation type="submission" date="2025-09" db="UniProtKB">
        <authorList>
            <consortium name="Ensembl"/>
        </authorList>
    </citation>
    <scope>IDENTIFICATION</scope>
</reference>
<dbReference type="OMA" id="NRNFGVC"/>
<dbReference type="InterPro" id="IPR017913">
    <property type="entry name" value="Colipase_N"/>
</dbReference>
<dbReference type="PANTHER" id="PTHR10041">
    <property type="entry name" value="COLIPASE"/>
    <property type="match status" value="1"/>
</dbReference>
<keyword evidence="6 11" id="KW-0732">Signal</keyword>
<feature type="signal peptide" evidence="11">
    <location>
        <begin position="1"/>
        <end position="21"/>
    </location>
</feature>
<dbReference type="Gene3D" id="2.10.80.10">
    <property type="entry name" value="Lipase, subunit A"/>
    <property type="match status" value="1"/>
</dbReference>
<dbReference type="GO" id="GO:0005576">
    <property type="term" value="C:extracellular region"/>
    <property type="evidence" value="ECO:0007669"/>
    <property type="project" value="UniProtKB-SubCell"/>
</dbReference>
<sequence length="116" mass="12334">MFKAIMVFTLCLMAIALATSADSPETTGIFINLANGELCAISSQCKSSCCHRVSAISLARCAPLAAERETCSKKSLYGTYYFCPCEDGLKCDGDWSIGGSIVNTNFGTCVDHNSPN</sequence>
<evidence type="ECO:0000256" key="1">
    <source>
        <dbReference type="ARBA" id="ARBA00002722"/>
    </source>
</evidence>
<dbReference type="InterPro" id="IPR047576">
    <property type="entry name" value="CLPS_chr"/>
</dbReference>
<dbReference type="GO" id="GO:0008047">
    <property type="term" value="F:enzyme activator activity"/>
    <property type="evidence" value="ECO:0007669"/>
    <property type="project" value="InterPro"/>
</dbReference>
<dbReference type="InterPro" id="IPR017914">
    <property type="entry name" value="Colipase_C"/>
</dbReference>
<comment type="subunit">
    <text evidence="4">Forms a 1:1 stoichiometric complex with pancreatic lipase.</text>
</comment>
<keyword evidence="10" id="KW-1015">Disulfide bond</keyword>
<organism evidence="14 15">
    <name type="scientific">Pygocentrus nattereri</name>
    <name type="common">Red-bellied piranha</name>
    <dbReference type="NCBI Taxonomy" id="42514"/>
    <lineage>
        <taxon>Eukaryota</taxon>
        <taxon>Metazoa</taxon>
        <taxon>Chordata</taxon>
        <taxon>Craniata</taxon>
        <taxon>Vertebrata</taxon>
        <taxon>Euteleostomi</taxon>
        <taxon>Actinopterygii</taxon>
        <taxon>Neopterygii</taxon>
        <taxon>Teleostei</taxon>
        <taxon>Ostariophysi</taxon>
        <taxon>Characiformes</taxon>
        <taxon>Characoidei</taxon>
        <taxon>Pygocentrus</taxon>
    </lineage>
</organism>
<comment type="function">
    <text evidence="2">Colipase is a cofactor of pancreatic lipase. It allows the lipase to anchor itself to the lipid-water interface. Without colipase the enzyme is washed off by bile salts, which have an inhibitory effect on the lipase.</text>
</comment>
<dbReference type="OrthoDB" id="9826993at2759"/>
<dbReference type="AlphaFoldDB" id="A0A3B4E394"/>
<dbReference type="InterPro" id="IPR017915">
    <property type="entry name" value="Colipase_CS"/>
</dbReference>
<dbReference type="PROSITE" id="PS51342">
    <property type="entry name" value="COLIPASE_2"/>
    <property type="match status" value="1"/>
</dbReference>
<feature type="chain" id="PRO_5017288461" description="Colipase" evidence="11">
    <location>
        <begin position="22"/>
        <end position="116"/>
    </location>
</feature>
<evidence type="ECO:0000313" key="15">
    <source>
        <dbReference type="Proteomes" id="UP001501920"/>
    </source>
</evidence>
<dbReference type="GeneTree" id="ENSGT00390000012644"/>
<evidence type="ECO:0000256" key="11">
    <source>
        <dbReference type="SAM" id="SignalP"/>
    </source>
</evidence>
<evidence type="ECO:0000256" key="6">
    <source>
        <dbReference type="ARBA" id="ARBA00022729"/>
    </source>
</evidence>
<evidence type="ECO:0000313" key="14">
    <source>
        <dbReference type="Ensembl" id="ENSPNAP00000031082.1"/>
    </source>
</evidence>
<gene>
    <name evidence="14" type="primary">CLPS</name>
</gene>
<dbReference type="PROSITE" id="PS00121">
    <property type="entry name" value="COLIPASE_1"/>
    <property type="match status" value="1"/>
</dbReference>
<dbReference type="Pfam" id="PF01114">
    <property type="entry name" value="Colipase"/>
    <property type="match status" value="1"/>
</dbReference>
<dbReference type="GO" id="GO:0007586">
    <property type="term" value="P:digestion"/>
    <property type="evidence" value="ECO:0007669"/>
    <property type="project" value="UniProtKB-KW"/>
</dbReference>
<keyword evidence="8" id="KW-0442">Lipid degradation</keyword>
<evidence type="ECO:0000256" key="5">
    <source>
        <dbReference type="ARBA" id="ARBA00022525"/>
    </source>
</evidence>
<evidence type="ECO:0008006" key="16">
    <source>
        <dbReference type="Google" id="ProtNLM"/>
    </source>
</evidence>
<dbReference type="CDD" id="cd23011">
    <property type="entry name" value="CLPS"/>
    <property type="match status" value="1"/>
</dbReference>
<evidence type="ECO:0000256" key="7">
    <source>
        <dbReference type="ARBA" id="ARBA00022757"/>
    </source>
</evidence>
<keyword evidence="15" id="KW-1185">Reference proteome</keyword>
<dbReference type="GO" id="GO:0035473">
    <property type="term" value="F:lipase binding"/>
    <property type="evidence" value="ECO:0007669"/>
    <property type="project" value="InterPro"/>
</dbReference>
<dbReference type="SMART" id="SM00023">
    <property type="entry name" value="COLIPASE"/>
    <property type="match status" value="1"/>
</dbReference>
<dbReference type="PRINTS" id="PR00128">
    <property type="entry name" value="COLIPASE"/>
</dbReference>
<dbReference type="PANTHER" id="PTHR10041:SF9">
    <property type="entry name" value="COLIPASE"/>
    <property type="match status" value="1"/>
</dbReference>
<reference evidence="14" key="2">
    <citation type="submission" date="2025-08" db="UniProtKB">
        <authorList>
            <consortium name="Ensembl"/>
        </authorList>
    </citation>
    <scope>IDENTIFICATION</scope>
</reference>
<comment type="function">
    <text evidence="1">Enterostatin has a biological activity as a satiety signal.</text>
</comment>
<dbReference type="Ensembl" id="ENSPNAT00000036537.2">
    <property type="protein sequence ID" value="ENSPNAP00000031082.1"/>
    <property type="gene ID" value="ENSPNAG00000018224.2"/>
</dbReference>
<reference evidence="14 15" key="1">
    <citation type="submission" date="2020-10" db="EMBL/GenBank/DDBJ databases">
        <title>Pygocentrus nattereri (red-bellied piranha) genome, fPygNat1, primary haplotype.</title>
        <authorList>
            <person name="Myers G."/>
            <person name="Meyer A."/>
            <person name="Karagic N."/>
            <person name="Pippel M."/>
            <person name="Winkler S."/>
            <person name="Tracey A."/>
            <person name="Wood J."/>
            <person name="Formenti G."/>
            <person name="Howe K."/>
            <person name="Fedrigo O."/>
            <person name="Jarvis E.D."/>
        </authorList>
    </citation>
    <scope>NUCLEOTIDE SEQUENCE [LARGE SCALE GENOMIC DNA]</scope>
</reference>
<comment type="subcellular location">
    <subcellularLocation>
        <location evidence="3">Secreted</location>
    </subcellularLocation>
</comment>
<keyword evidence="5" id="KW-0964">Secreted</keyword>
<dbReference type="GO" id="GO:0016042">
    <property type="term" value="P:lipid catabolic process"/>
    <property type="evidence" value="ECO:0007669"/>
    <property type="project" value="UniProtKB-KW"/>
</dbReference>
<dbReference type="SUPFAM" id="SSF57190">
    <property type="entry name" value="Colipase-like"/>
    <property type="match status" value="2"/>
</dbReference>
<feature type="domain" description="Colipase C-terminal" evidence="13">
    <location>
        <begin position="69"/>
        <end position="111"/>
    </location>
</feature>
<evidence type="ECO:0000256" key="2">
    <source>
        <dbReference type="ARBA" id="ARBA00003508"/>
    </source>
</evidence>
<protein>
    <recommendedName>
        <fullName evidence="16">Colipase</fullName>
    </recommendedName>
</protein>
<dbReference type="Pfam" id="PF02740">
    <property type="entry name" value="Colipase_C"/>
    <property type="match status" value="1"/>
</dbReference>
<keyword evidence="9" id="KW-0443">Lipid metabolism</keyword>
<evidence type="ECO:0000256" key="4">
    <source>
        <dbReference type="ARBA" id="ARBA00011263"/>
    </source>
</evidence>
<evidence type="ECO:0000256" key="9">
    <source>
        <dbReference type="ARBA" id="ARBA00023098"/>
    </source>
</evidence>
<feature type="domain" description="Colipase N-terminal" evidence="12">
    <location>
        <begin position="28"/>
        <end position="65"/>
    </location>
</feature>
<accession>A0A3B4E394</accession>
<evidence type="ECO:0000256" key="10">
    <source>
        <dbReference type="ARBA" id="ARBA00023157"/>
    </source>
</evidence>
<name>A0A3B4E394_PYGNA</name>
<keyword evidence="7" id="KW-0222">Digestion</keyword>